<gene>
    <name evidence="2" type="ORF">OBRU01_14447</name>
</gene>
<sequence length="83" mass="9062">MAVAGGAIWLSLHNAAQLRCYHATTREQLAEINITAQHMAVAGGAIWLSLHNAAQLRCYHATTREQLAEINITAQVTKMLHGE</sequence>
<dbReference type="GO" id="GO:0005085">
    <property type="term" value="F:guanyl-nucleotide exchange factor activity"/>
    <property type="evidence" value="ECO:0007669"/>
    <property type="project" value="UniProtKB-KW"/>
</dbReference>
<protein>
    <submittedName>
        <fullName evidence="2">Putative guanine nucleotide exchange factor</fullName>
    </submittedName>
</protein>
<dbReference type="PANTHER" id="PTHR12877">
    <property type="entry name" value="RHO GUANINE NUCLEOTIDE EXCHANGE FACTOR"/>
    <property type="match status" value="1"/>
</dbReference>
<reference evidence="2 3" key="1">
    <citation type="journal article" date="2015" name="Genome Biol. Evol.">
        <title>The genome of winter moth (Operophtera brumata) provides a genomic perspective on sexual dimorphism and phenology.</title>
        <authorList>
            <person name="Derks M.F."/>
            <person name="Smit S."/>
            <person name="Salis L."/>
            <person name="Schijlen E."/>
            <person name="Bossers A."/>
            <person name="Mateman C."/>
            <person name="Pijl A.S."/>
            <person name="de Ridder D."/>
            <person name="Groenen M.A."/>
            <person name="Visser M.E."/>
            <person name="Megens H.J."/>
        </authorList>
    </citation>
    <scope>NUCLEOTIDE SEQUENCE [LARGE SCALE GENOMIC DNA]</scope>
    <source>
        <strain evidence="2">WM2013NL</strain>
        <tissue evidence="2">Head and thorax</tissue>
    </source>
</reference>
<name>A0A0L7L7C6_OPEBR</name>
<proteinExistence type="predicted"/>
<evidence type="ECO:0000313" key="2">
    <source>
        <dbReference type="EMBL" id="KOB71186.1"/>
    </source>
</evidence>
<evidence type="ECO:0000256" key="1">
    <source>
        <dbReference type="ARBA" id="ARBA00022658"/>
    </source>
</evidence>
<dbReference type="Proteomes" id="UP000037510">
    <property type="component" value="Unassembled WGS sequence"/>
</dbReference>
<organism evidence="2 3">
    <name type="scientific">Operophtera brumata</name>
    <name type="common">Winter moth</name>
    <name type="synonym">Phalaena brumata</name>
    <dbReference type="NCBI Taxonomy" id="104452"/>
    <lineage>
        <taxon>Eukaryota</taxon>
        <taxon>Metazoa</taxon>
        <taxon>Ecdysozoa</taxon>
        <taxon>Arthropoda</taxon>
        <taxon>Hexapoda</taxon>
        <taxon>Insecta</taxon>
        <taxon>Pterygota</taxon>
        <taxon>Neoptera</taxon>
        <taxon>Endopterygota</taxon>
        <taxon>Lepidoptera</taxon>
        <taxon>Glossata</taxon>
        <taxon>Ditrysia</taxon>
        <taxon>Geometroidea</taxon>
        <taxon>Geometridae</taxon>
        <taxon>Larentiinae</taxon>
        <taxon>Operophtera</taxon>
    </lineage>
</organism>
<accession>A0A0L7L7C6</accession>
<dbReference type="EMBL" id="JTDY01002556">
    <property type="protein sequence ID" value="KOB71186.1"/>
    <property type="molecule type" value="Genomic_DNA"/>
</dbReference>
<dbReference type="GO" id="GO:0030036">
    <property type="term" value="P:actin cytoskeleton organization"/>
    <property type="evidence" value="ECO:0007669"/>
    <property type="project" value="TreeGrafter"/>
</dbReference>
<keyword evidence="1" id="KW-0344">Guanine-nucleotide releasing factor</keyword>
<dbReference type="PANTHER" id="PTHR12877:SF15">
    <property type="entry name" value="RHO GUANINE NUCLEOTIDE EXCHANGE FACTOR 17"/>
    <property type="match status" value="1"/>
</dbReference>
<dbReference type="InterPro" id="IPR039919">
    <property type="entry name" value="ARHGEF10/ARHGEF17"/>
</dbReference>
<comment type="caution">
    <text evidence="2">The sequence shown here is derived from an EMBL/GenBank/DDBJ whole genome shotgun (WGS) entry which is preliminary data.</text>
</comment>
<dbReference type="AlphaFoldDB" id="A0A0L7L7C6"/>
<evidence type="ECO:0000313" key="3">
    <source>
        <dbReference type="Proteomes" id="UP000037510"/>
    </source>
</evidence>
<keyword evidence="3" id="KW-1185">Reference proteome</keyword>
<dbReference type="Pfam" id="PF19056">
    <property type="entry name" value="WD40_2"/>
    <property type="match status" value="1"/>
</dbReference>